<keyword evidence="2" id="KW-1185">Reference proteome</keyword>
<gene>
    <name evidence="1" type="ORF">SAMN06295970_107151</name>
</gene>
<evidence type="ECO:0000313" key="2">
    <source>
        <dbReference type="Proteomes" id="UP001158049"/>
    </source>
</evidence>
<organism evidence="1 2">
    <name type="scientific">Noviherbaspirillum suwonense</name>
    <dbReference type="NCBI Taxonomy" id="1224511"/>
    <lineage>
        <taxon>Bacteria</taxon>
        <taxon>Pseudomonadati</taxon>
        <taxon>Pseudomonadota</taxon>
        <taxon>Betaproteobacteria</taxon>
        <taxon>Burkholderiales</taxon>
        <taxon>Oxalobacteraceae</taxon>
        <taxon>Noviherbaspirillum</taxon>
    </lineage>
</organism>
<reference evidence="1 2" key="1">
    <citation type="submission" date="2017-05" db="EMBL/GenBank/DDBJ databases">
        <authorList>
            <person name="Varghese N."/>
            <person name="Submissions S."/>
        </authorList>
    </citation>
    <scope>NUCLEOTIDE SEQUENCE [LARGE SCALE GENOMIC DNA]</scope>
    <source>
        <strain evidence="1 2">DSM 26001</strain>
    </source>
</reference>
<evidence type="ECO:0000313" key="1">
    <source>
        <dbReference type="EMBL" id="SMP61383.1"/>
    </source>
</evidence>
<dbReference type="RefSeq" id="WP_283442472.1">
    <property type="nucleotide sequence ID" value="NZ_FXUL01000007.1"/>
</dbReference>
<name>A0ABY1Q7G4_9BURK</name>
<dbReference type="EMBL" id="FXUL01000007">
    <property type="protein sequence ID" value="SMP61383.1"/>
    <property type="molecule type" value="Genomic_DNA"/>
</dbReference>
<dbReference type="SUPFAM" id="SSF47413">
    <property type="entry name" value="lambda repressor-like DNA-binding domains"/>
    <property type="match status" value="1"/>
</dbReference>
<accession>A0ABY1Q7G4</accession>
<proteinExistence type="predicted"/>
<evidence type="ECO:0008006" key="3">
    <source>
        <dbReference type="Google" id="ProtNLM"/>
    </source>
</evidence>
<sequence length="105" mass="12359">MIYRFTQQESVTLQTKSSTYDPGHLLDRLREKMRLKQDSALAKALKIDKRLILKIRERRVQISGSMLLLMQEVSGISVDDLRSMLKDRRRKSRMEGVPRFPLARK</sequence>
<dbReference type="Proteomes" id="UP001158049">
    <property type="component" value="Unassembled WGS sequence"/>
</dbReference>
<dbReference type="InterPro" id="IPR010982">
    <property type="entry name" value="Lambda_DNA-bd_dom_sf"/>
</dbReference>
<comment type="caution">
    <text evidence="1">The sequence shown here is derived from an EMBL/GenBank/DDBJ whole genome shotgun (WGS) entry which is preliminary data.</text>
</comment>
<protein>
    <recommendedName>
        <fullName evidence="3">HTH cro/C1-type domain-containing protein</fullName>
    </recommendedName>
</protein>